<dbReference type="PANTHER" id="PTHR42877">
    <property type="entry name" value="L-ORNITHINE N(5)-MONOOXYGENASE-RELATED"/>
    <property type="match status" value="1"/>
</dbReference>
<name>A0A0G2F0H7_9PEZI</name>
<gene>
    <name evidence="2" type="ORF">UCDDS831_g00698</name>
</gene>
<reference evidence="2 3" key="1">
    <citation type="submission" date="2015-03" db="EMBL/GenBank/DDBJ databases">
        <authorList>
            <person name="Morales-Cruz A."/>
            <person name="Amrine K.C."/>
            <person name="Cantu D."/>
        </authorList>
    </citation>
    <scope>NUCLEOTIDE SEQUENCE [LARGE SCALE GENOMIC DNA]</scope>
    <source>
        <strain evidence="2">DS831</strain>
    </source>
</reference>
<dbReference type="InterPro" id="IPR051209">
    <property type="entry name" value="FAD-bind_Monooxygenase_sf"/>
</dbReference>
<comment type="caution">
    <text evidence="2">The sequence shown here is derived from an EMBL/GenBank/DDBJ whole genome shotgun (WGS) entry which is preliminary data.</text>
</comment>
<organism evidence="2 3">
    <name type="scientific">Diplodia seriata</name>
    <dbReference type="NCBI Taxonomy" id="420778"/>
    <lineage>
        <taxon>Eukaryota</taxon>
        <taxon>Fungi</taxon>
        <taxon>Dikarya</taxon>
        <taxon>Ascomycota</taxon>
        <taxon>Pezizomycotina</taxon>
        <taxon>Dothideomycetes</taxon>
        <taxon>Dothideomycetes incertae sedis</taxon>
        <taxon>Botryosphaeriales</taxon>
        <taxon>Botryosphaeriaceae</taxon>
        <taxon>Diplodia</taxon>
    </lineage>
</organism>
<protein>
    <submittedName>
        <fullName evidence="2">Putative fungal specific transcription</fullName>
    </submittedName>
</protein>
<evidence type="ECO:0000256" key="1">
    <source>
        <dbReference type="ARBA" id="ARBA00010139"/>
    </source>
</evidence>
<dbReference type="AlphaFoldDB" id="A0A0G2F0H7"/>
<dbReference type="InterPro" id="IPR036188">
    <property type="entry name" value="FAD/NAD-bd_sf"/>
</dbReference>
<comment type="similarity">
    <text evidence="1">Belongs to the FAD-binding monooxygenase family.</text>
</comment>
<dbReference type="PANTHER" id="PTHR42877:SF5">
    <property type="entry name" value="L-ORNITHINE N(5)-MONOOXYGENASE-RELATED"/>
    <property type="match status" value="1"/>
</dbReference>
<evidence type="ECO:0000313" key="2">
    <source>
        <dbReference type="EMBL" id="KKY27834.1"/>
    </source>
</evidence>
<accession>A0A0G2F0H7</accession>
<dbReference type="EMBL" id="LAQI01000018">
    <property type="protein sequence ID" value="KKY27834.1"/>
    <property type="molecule type" value="Genomic_DNA"/>
</dbReference>
<evidence type="ECO:0000313" key="3">
    <source>
        <dbReference type="Proteomes" id="UP000034182"/>
    </source>
</evidence>
<reference evidence="2 3" key="2">
    <citation type="submission" date="2015-05" db="EMBL/GenBank/DDBJ databases">
        <title>Distinctive expansion of gene families associated with plant cell wall degradation and secondary metabolism in the genomes of grapevine trunk pathogens.</title>
        <authorList>
            <person name="Lawrence D.P."/>
            <person name="Travadon R."/>
            <person name="Rolshausen P.E."/>
            <person name="Baumgartner K."/>
        </authorList>
    </citation>
    <scope>NUCLEOTIDE SEQUENCE [LARGE SCALE GENOMIC DNA]</scope>
    <source>
        <strain evidence="2">DS831</strain>
    </source>
</reference>
<dbReference type="Gene3D" id="3.50.50.60">
    <property type="entry name" value="FAD/NAD(P)-binding domain"/>
    <property type="match status" value="1"/>
</dbReference>
<proteinExistence type="inferred from homology"/>
<dbReference type="SUPFAM" id="SSF51905">
    <property type="entry name" value="FAD/NAD(P)-binding domain"/>
    <property type="match status" value="1"/>
</dbReference>
<sequence>MQNARQLRHYESSCKRRVNVNTNTYLVCLHSPNLARDRTSSVSPRHVETEASHTYPVDVIVFATGFLSQKWLYLIEVRGAGGRSIHDVWAEVGGAEAYMGTVLVEFPNFFVMYGPNAATGQHSVIFRSECQSNYACRLLRPVLKGEAKSVSVREEAQKDLSWVLGRLEGLVFNAGFFLR</sequence>
<dbReference type="Proteomes" id="UP000034182">
    <property type="component" value="Unassembled WGS sequence"/>
</dbReference>